<protein>
    <submittedName>
        <fullName evidence="2">Uncharacterized protein</fullName>
    </submittedName>
</protein>
<organism evidence="2 3">
    <name type="scientific">Cymbomonas tetramitiformis</name>
    <dbReference type="NCBI Taxonomy" id="36881"/>
    <lineage>
        <taxon>Eukaryota</taxon>
        <taxon>Viridiplantae</taxon>
        <taxon>Chlorophyta</taxon>
        <taxon>Pyramimonadophyceae</taxon>
        <taxon>Pyramimonadales</taxon>
        <taxon>Pyramimonadaceae</taxon>
        <taxon>Cymbomonas</taxon>
    </lineage>
</organism>
<dbReference type="AlphaFoldDB" id="A0AAE0ENB0"/>
<dbReference type="EMBL" id="LGRX02035483">
    <property type="protein sequence ID" value="KAK3234651.1"/>
    <property type="molecule type" value="Genomic_DNA"/>
</dbReference>
<comment type="caution">
    <text evidence="2">The sequence shown here is derived from an EMBL/GenBank/DDBJ whole genome shotgun (WGS) entry which is preliminary data.</text>
</comment>
<evidence type="ECO:0000313" key="3">
    <source>
        <dbReference type="Proteomes" id="UP001190700"/>
    </source>
</evidence>
<name>A0AAE0ENB0_9CHLO</name>
<feature type="region of interest" description="Disordered" evidence="1">
    <location>
        <begin position="1"/>
        <end position="23"/>
    </location>
</feature>
<evidence type="ECO:0000313" key="2">
    <source>
        <dbReference type="EMBL" id="KAK3234651.1"/>
    </source>
</evidence>
<gene>
    <name evidence="2" type="ORF">CYMTET_55201</name>
</gene>
<sequence length="544" mass="61823">MSASILEEDDHARDGPQQERSFDERMRTAYTHFQDFVRRTDATLTPAYDPTVLAFYADLLMGVSIPDILTESSIPVRIAWQAEMLRLGTVLGVTGIQGNKPYYSIKNVTVRSRAPPDVSTTYNKMEYVFENELMKKSLLAITDFGEDADDEVFLVILCGLWLRHNMGITLHICFTHPDFLGQLRKLRAFLDLPDPLEVGDLSDFTTKNIIVFDVQQVAVPCVNLAKGPLDVFIIGPLYDRYCEYVQDLVKKAHAMLREPPRYFLGGDTRGSALNYKPEISAQFFDDACKWKGECYAIDYAGGQACSSFHLQNLSSVRTNRDSKPVFNSAIVAHVLKIAFRNTVGRASPRADNFVIGLLLPNGKGANYNTVLNFYKDSFAEMSRFDEEEVKYVLRHHKQMELPVYQKCLQKALWYYREMMNDSVKRRALKQSPIYLHETDNEVTMRFAVAGVEPIGFSFANFREALEGYADVLFMNHVLFECPIEVIESGYAENWQPVWDTVDESSPVHRFETCLLIPEAYKEISDIELAVLNAIVDALLTTEAS</sequence>
<reference evidence="2 3" key="1">
    <citation type="journal article" date="2015" name="Genome Biol. Evol.">
        <title>Comparative Genomics of a Bacterivorous Green Alga Reveals Evolutionary Causalities and Consequences of Phago-Mixotrophic Mode of Nutrition.</title>
        <authorList>
            <person name="Burns J.A."/>
            <person name="Paasch A."/>
            <person name="Narechania A."/>
            <person name="Kim E."/>
        </authorList>
    </citation>
    <scope>NUCLEOTIDE SEQUENCE [LARGE SCALE GENOMIC DNA]</scope>
    <source>
        <strain evidence="2 3">PLY_AMNH</strain>
    </source>
</reference>
<feature type="compositionally biased region" description="Basic and acidic residues" evidence="1">
    <location>
        <begin position="10"/>
        <end position="23"/>
    </location>
</feature>
<evidence type="ECO:0000256" key="1">
    <source>
        <dbReference type="SAM" id="MobiDB-lite"/>
    </source>
</evidence>
<proteinExistence type="predicted"/>
<dbReference type="Proteomes" id="UP001190700">
    <property type="component" value="Unassembled WGS sequence"/>
</dbReference>
<accession>A0AAE0ENB0</accession>
<keyword evidence="3" id="KW-1185">Reference proteome</keyword>